<dbReference type="EMBL" id="LXQA010446982">
    <property type="protein sequence ID" value="MCI52421.1"/>
    <property type="molecule type" value="Genomic_DNA"/>
</dbReference>
<evidence type="ECO:0000313" key="2">
    <source>
        <dbReference type="EMBL" id="MCI52421.1"/>
    </source>
</evidence>
<keyword evidence="3" id="KW-1185">Reference proteome</keyword>
<reference evidence="2 3" key="1">
    <citation type="journal article" date="2018" name="Front. Plant Sci.">
        <title>Red Clover (Trifolium pratense) and Zigzag Clover (T. medium) - A Picture of Genomic Similarities and Differences.</title>
        <authorList>
            <person name="Dluhosova J."/>
            <person name="Istvanek J."/>
            <person name="Nedelnik J."/>
            <person name="Repkova J."/>
        </authorList>
    </citation>
    <scope>NUCLEOTIDE SEQUENCE [LARGE SCALE GENOMIC DNA]</scope>
    <source>
        <strain evidence="3">cv. 10/8</strain>
        <tissue evidence="2">Leaf</tissue>
    </source>
</reference>
<evidence type="ECO:0000313" key="3">
    <source>
        <dbReference type="Proteomes" id="UP000265520"/>
    </source>
</evidence>
<comment type="caution">
    <text evidence="2">The sequence shown here is derived from an EMBL/GenBank/DDBJ whole genome shotgun (WGS) entry which is preliminary data.</text>
</comment>
<evidence type="ECO:0000256" key="1">
    <source>
        <dbReference type="SAM" id="MobiDB-lite"/>
    </source>
</evidence>
<accession>A0A392SUA8</accession>
<organism evidence="2 3">
    <name type="scientific">Trifolium medium</name>
    <dbReference type="NCBI Taxonomy" id="97028"/>
    <lineage>
        <taxon>Eukaryota</taxon>
        <taxon>Viridiplantae</taxon>
        <taxon>Streptophyta</taxon>
        <taxon>Embryophyta</taxon>
        <taxon>Tracheophyta</taxon>
        <taxon>Spermatophyta</taxon>
        <taxon>Magnoliopsida</taxon>
        <taxon>eudicotyledons</taxon>
        <taxon>Gunneridae</taxon>
        <taxon>Pentapetalae</taxon>
        <taxon>rosids</taxon>
        <taxon>fabids</taxon>
        <taxon>Fabales</taxon>
        <taxon>Fabaceae</taxon>
        <taxon>Papilionoideae</taxon>
        <taxon>50 kb inversion clade</taxon>
        <taxon>NPAAA clade</taxon>
        <taxon>Hologalegina</taxon>
        <taxon>IRL clade</taxon>
        <taxon>Trifolieae</taxon>
        <taxon>Trifolium</taxon>
    </lineage>
</organism>
<protein>
    <submittedName>
        <fullName evidence="2">Uncharacterized protein</fullName>
    </submittedName>
</protein>
<name>A0A392SUA8_9FABA</name>
<dbReference type="AlphaFoldDB" id="A0A392SUA8"/>
<sequence length="22" mass="2781">MFFPDMNHIRGDRTARHYHKNH</sequence>
<dbReference type="Proteomes" id="UP000265520">
    <property type="component" value="Unassembled WGS sequence"/>
</dbReference>
<feature type="region of interest" description="Disordered" evidence="1">
    <location>
        <begin position="1"/>
        <end position="22"/>
    </location>
</feature>
<proteinExistence type="predicted"/>
<feature type="non-terminal residue" evidence="2">
    <location>
        <position position="22"/>
    </location>
</feature>